<dbReference type="InterPro" id="IPR018184">
    <property type="entry name" value="Integrin_alpha_C_CS"/>
</dbReference>
<dbReference type="SUPFAM" id="SSF69179">
    <property type="entry name" value="Integrin domains"/>
    <property type="match status" value="1"/>
</dbReference>
<evidence type="ECO:0000256" key="3">
    <source>
        <dbReference type="ARBA" id="ARBA00023136"/>
    </source>
</evidence>
<keyword evidence="8" id="KW-1185">Reference proteome</keyword>
<evidence type="ECO:0000256" key="4">
    <source>
        <dbReference type="ARBA" id="ARBA00023180"/>
    </source>
</evidence>
<dbReference type="GO" id="GO:0033627">
    <property type="term" value="P:cell adhesion mediated by integrin"/>
    <property type="evidence" value="ECO:0007669"/>
    <property type="project" value="TreeGrafter"/>
</dbReference>
<dbReference type="GO" id="GO:0007229">
    <property type="term" value="P:integrin-mediated signaling pathway"/>
    <property type="evidence" value="ECO:0007669"/>
    <property type="project" value="UniProtKB-KW"/>
</dbReference>
<dbReference type="Gene3D" id="2.60.40.1530">
    <property type="entry name" value="ntegrin, alpha v. Chain A, domain 4"/>
    <property type="match status" value="1"/>
</dbReference>
<proteinExistence type="predicted"/>
<evidence type="ECO:0000313" key="7">
    <source>
        <dbReference type="EMBL" id="NXB78443.1"/>
    </source>
</evidence>
<dbReference type="InterPro" id="IPR048286">
    <property type="entry name" value="Integrin_alpha_Ig-like_3"/>
</dbReference>
<dbReference type="GO" id="GO:0005178">
    <property type="term" value="F:integrin binding"/>
    <property type="evidence" value="ECO:0007669"/>
    <property type="project" value="TreeGrafter"/>
</dbReference>
<keyword evidence="3 5" id="KW-0472">Membrane</keyword>
<accession>A0A851JG27</accession>
<dbReference type="PANTHER" id="PTHR23220">
    <property type="entry name" value="INTEGRIN ALPHA"/>
    <property type="match status" value="1"/>
</dbReference>
<dbReference type="GO" id="GO:0009897">
    <property type="term" value="C:external side of plasma membrane"/>
    <property type="evidence" value="ECO:0007669"/>
    <property type="project" value="TreeGrafter"/>
</dbReference>
<dbReference type="GO" id="GO:0050900">
    <property type="term" value="P:leukocyte migration"/>
    <property type="evidence" value="ECO:0007669"/>
    <property type="project" value="TreeGrafter"/>
</dbReference>
<feature type="non-terminal residue" evidence="7">
    <location>
        <position position="1"/>
    </location>
</feature>
<protein>
    <submittedName>
        <fullName evidence="7">ITA6 protein</fullName>
    </submittedName>
</protein>
<dbReference type="PROSITE" id="PS00242">
    <property type="entry name" value="INTEGRIN_ALPHA"/>
    <property type="match status" value="1"/>
</dbReference>
<sequence length="133" mass="14942">RCRPFRCPLPSLERSELRARGRLWNGTFLEEFLDVENLELIVRAAVSVASSRGNVVIRDAEAQMSVSLHLDPGVAVAGVPWWVLPLAVLLGLLLLALLVLALWKLGFFRRARVRAAPPAVPRFQAVRIPWEQR</sequence>
<feature type="domain" description="Integrin alpha third immunoglobulin-like" evidence="6">
    <location>
        <begin position="1"/>
        <end position="68"/>
    </location>
</feature>
<evidence type="ECO:0000256" key="2">
    <source>
        <dbReference type="ARBA" id="ARBA00023037"/>
    </source>
</evidence>
<organism evidence="7 8">
    <name type="scientific">Donacobius atricapilla</name>
    <dbReference type="NCBI Taxonomy" id="237420"/>
    <lineage>
        <taxon>Eukaryota</taxon>
        <taxon>Metazoa</taxon>
        <taxon>Chordata</taxon>
        <taxon>Craniata</taxon>
        <taxon>Vertebrata</taxon>
        <taxon>Euteleostomi</taxon>
        <taxon>Archelosauria</taxon>
        <taxon>Archosauria</taxon>
        <taxon>Dinosauria</taxon>
        <taxon>Saurischia</taxon>
        <taxon>Theropoda</taxon>
        <taxon>Coelurosauria</taxon>
        <taxon>Aves</taxon>
        <taxon>Neognathae</taxon>
        <taxon>Neoaves</taxon>
        <taxon>Telluraves</taxon>
        <taxon>Australaves</taxon>
        <taxon>Passeriformes</taxon>
        <taxon>Mimidae</taxon>
        <taxon>Donacobius</taxon>
    </lineage>
</organism>
<dbReference type="Pfam" id="PF20806">
    <property type="entry name" value="Integrin_A_Ig_3"/>
    <property type="match status" value="1"/>
</dbReference>
<evidence type="ECO:0000313" key="8">
    <source>
        <dbReference type="Proteomes" id="UP000660704"/>
    </source>
</evidence>
<feature type="non-terminal residue" evidence="7">
    <location>
        <position position="133"/>
    </location>
</feature>
<gene>
    <name evidence="7" type="primary">Itga6_2</name>
    <name evidence="7" type="ORF">DONATR_R02864</name>
</gene>
<feature type="transmembrane region" description="Helical" evidence="5">
    <location>
        <begin position="81"/>
        <end position="103"/>
    </location>
</feature>
<evidence type="ECO:0000256" key="1">
    <source>
        <dbReference type="ARBA" id="ARBA00004479"/>
    </source>
</evidence>
<dbReference type="GO" id="GO:0008305">
    <property type="term" value="C:integrin complex"/>
    <property type="evidence" value="ECO:0007669"/>
    <property type="project" value="TreeGrafter"/>
</dbReference>
<comment type="caution">
    <text evidence="7">The sequence shown here is derived from an EMBL/GenBank/DDBJ whole genome shotgun (WGS) entry which is preliminary data.</text>
</comment>
<dbReference type="PANTHER" id="PTHR23220:SF90">
    <property type="entry name" value="INTEGRIN ALPHA-7"/>
    <property type="match status" value="1"/>
</dbReference>
<dbReference type="Proteomes" id="UP000660704">
    <property type="component" value="Unassembled WGS sequence"/>
</dbReference>
<keyword evidence="2" id="KW-0401">Integrin</keyword>
<name>A0A851JG27_9PASS</name>
<dbReference type="GO" id="GO:0007160">
    <property type="term" value="P:cell-matrix adhesion"/>
    <property type="evidence" value="ECO:0007669"/>
    <property type="project" value="TreeGrafter"/>
</dbReference>
<keyword evidence="5" id="KW-0812">Transmembrane</keyword>
<evidence type="ECO:0000259" key="6">
    <source>
        <dbReference type="Pfam" id="PF20806"/>
    </source>
</evidence>
<evidence type="ECO:0000256" key="5">
    <source>
        <dbReference type="SAM" id="Phobius"/>
    </source>
</evidence>
<keyword evidence="5" id="KW-1133">Transmembrane helix</keyword>
<comment type="subcellular location">
    <subcellularLocation>
        <location evidence="1">Membrane</location>
        <topology evidence="1">Single-pass type I membrane protein</topology>
    </subcellularLocation>
</comment>
<dbReference type="Gene3D" id="1.20.5.930">
    <property type="entry name" value="Bicelle-embedded integrin alpha(iib) transmembrane segment"/>
    <property type="match status" value="1"/>
</dbReference>
<dbReference type="EMBL" id="WBMY01012454">
    <property type="protein sequence ID" value="NXB78443.1"/>
    <property type="molecule type" value="Genomic_DNA"/>
</dbReference>
<dbReference type="AlphaFoldDB" id="A0A851JG27"/>
<reference evidence="7" key="1">
    <citation type="submission" date="2019-09" db="EMBL/GenBank/DDBJ databases">
        <title>Bird 10,000 Genomes (B10K) Project - Family phase.</title>
        <authorList>
            <person name="Zhang G."/>
        </authorList>
    </citation>
    <scope>NUCLEOTIDE SEQUENCE</scope>
    <source>
        <strain evidence="7">B10K-DU-001-63</strain>
        <tissue evidence="7">Muscle</tissue>
    </source>
</reference>
<keyword evidence="4" id="KW-0325">Glycoprotein</keyword>
<dbReference type="InterPro" id="IPR032695">
    <property type="entry name" value="Integrin_dom_sf"/>
</dbReference>
<dbReference type="GO" id="GO:0098609">
    <property type="term" value="P:cell-cell adhesion"/>
    <property type="evidence" value="ECO:0007669"/>
    <property type="project" value="TreeGrafter"/>
</dbReference>